<dbReference type="Proteomes" id="UP000824202">
    <property type="component" value="Unassembled WGS sequence"/>
</dbReference>
<dbReference type="AlphaFoldDB" id="A0A9D2AAH4"/>
<organism evidence="2 3">
    <name type="scientific">Candidatus Odoribacter faecigallinarum</name>
    <dbReference type="NCBI Taxonomy" id="2838706"/>
    <lineage>
        <taxon>Bacteria</taxon>
        <taxon>Pseudomonadati</taxon>
        <taxon>Bacteroidota</taxon>
        <taxon>Bacteroidia</taxon>
        <taxon>Bacteroidales</taxon>
        <taxon>Odoribacteraceae</taxon>
        <taxon>Odoribacter</taxon>
    </lineage>
</organism>
<evidence type="ECO:0000313" key="3">
    <source>
        <dbReference type="Proteomes" id="UP000824202"/>
    </source>
</evidence>
<protein>
    <recommendedName>
        <fullName evidence="1">DUF5672 domain-containing protein</fullName>
    </recommendedName>
</protein>
<accession>A0A9D2AAH4</accession>
<sequence>MEQKTTTGVKVLIPIYKTTLNRLERMSLQQAYHVLQDYPLVAVKPRGLDLSPLLKEFPRLETEDFDDGYFKGISGYNRLMMSAEFYSRFADVRYVLIYQLDAYVFRDELQLWCGKGYDYVGAPWLVRPLYKFPLFVFTSWLKRKYCEVFHRPNSQQSNFKVGNGGFSLRKVESHLEAVTRLKPVVEHYLAHPGNHIFNEDVFFAVEVNRQGMHFSYPDYREALEFSFDKYPALCYEWNGRRLPFGCHGWYKRKMKKFWFAMLGLQGV</sequence>
<feature type="domain" description="DUF5672" evidence="1">
    <location>
        <begin position="60"/>
        <end position="247"/>
    </location>
</feature>
<evidence type="ECO:0000313" key="2">
    <source>
        <dbReference type="EMBL" id="HIX02514.1"/>
    </source>
</evidence>
<evidence type="ECO:0000259" key="1">
    <source>
        <dbReference type="Pfam" id="PF18922"/>
    </source>
</evidence>
<dbReference type="InterPro" id="IPR043729">
    <property type="entry name" value="DUF5672"/>
</dbReference>
<proteinExistence type="predicted"/>
<comment type="caution">
    <text evidence="2">The sequence shown here is derived from an EMBL/GenBank/DDBJ whole genome shotgun (WGS) entry which is preliminary data.</text>
</comment>
<reference evidence="2" key="1">
    <citation type="journal article" date="2021" name="PeerJ">
        <title>Extensive microbial diversity within the chicken gut microbiome revealed by metagenomics and culture.</title>
        <authorList>
            <person name="Gilroy R."/>
            <person name="Ravi A."/>
            <person name="Getino M."/>
            <person name="Pursley I."/>
            <person name="Horton D.L."/>
            <person name="Alikhan N.F."/>
            <person name="Baker D."/>
            <person name="Gharbi K."/>
            <person name="Hall N."/>
            <person name="Watson M."/>
            <person name="Adriaenssens E.M."/>
            <person name="Foster-Nyarko E."/>
            <person name="Jarju S."/>
            <person name="Secka A."/>
            <person name="Antonio M."/>
            <person name="Oren A."/>
            <person name="Chaudhuri R.R."/>
            <person name="La Ragione R."/>
            <person name="Hildebrand F."/>
            <person name="Pallen M.J."/>
        </authorList>
    </citation>
    <scope>NUCLEOTIDE SEQUENCE</scope>
    <source>
        <strain evidence="2">23274</strain>
    </source>
</reference>
<reference evidence="2" key="2">
    <citation type="submission" date="2021-04" db="EMBL/GenBank/DDBJ databases">
        <authorList>
            <person name="Gilroy R."/>
        </authorList>
    </citation>
    <scope>NUCLEOTIDE SEQUENCE</scope>
    <source>
        <strain evidence="2">23274</strain>
    </source>
</reference>
<name>A0A9D2AAH4_9BACT</name>
<dbReference type="Pfam" id="PF18922">
    <property type="entry name" value="DUF5672"/>
    <property type="match status" value="1"/>
</dbReference>
<dbReference type="EMBL" id="DXFT01000001">
    <property type="protein sequence ID" value="HIX02514.1"/>
    <property type="molecule type" value="Genomic_DNA"/>
</dbReference>
<gene>
    <name evidence="2" type="ORF">H9863_00130</name>
</gene>